<feature type="region of interest" description="Disordered" evidence="1">
    <location>
        <begin position="1"/>
        <end position="21"/>
    </location>
</feature>
<gene>
    <name evidence="2" type="ORF">UFOPK2921_01158</name>
    <name evidence="3" type="ORF">UFOPK4275_00827</name>
</gene>
<evidence type="ECO:0000313" key="2">
    <source>
        <dbReference type="EMBL" id="CAB4786475.1"/>
    </source>
</evidence>
<accession>A0A6J7TBZ1</accession>
<protein>
    <submittedName>
        <fullName evidence="3">Unannotated protein</fullName>
    </submittedName>
</protein>
<reference evidence="3" key="1">
    <citation type="submission" date="2020-05" db="EMBL/GenBank/DDBJ databases">
        <authorList>
            <person name="Chiriac C."/>
            <person name="Salcher M."/>
            <person name="Ghai R."/>
            <person name="Kavagutti S V."/>
        </authorList>
    </citation>
    <scope>NUCLEOTIDE SEQUENCE</scope>
</reference>
<dbReference type="EMBL" id="CAEZZV010000165">
    <property type="protein sequence ID" value="CAB4786475.1"/>
    <property type="molecule type" value="Genomic_DNA"/>
</dbReference>
<name>A0A6J7TBZ1_9ZZZZ</name>
<proteinExistence type="predicted"/>
<dbReference type="AlphaFoldDB" id="A0A6J7TBZ1"/>
<organism evidence="3">
    <name type="scientific">freshwater metagenome</name>
    <dbReference type="NCBI Taxonomy" id="449393"/>
    <lineage>
        <taxon>unclassified sequences</taxon>
        <taxon>metagenomes</taxon>
        <taxon>ecological metagenomes</taxon>
    </lineage>
</organism>
<evidence type="ECO:0000313" key="3">
    <source>
        <dbReference type="EMBL" id="CAB5050466.1"/>
    </source>
</evidence>
<sequence>MTDEQNESNQTKSNPGVGDLLGMLGGANPMMAFGRALEGAMQLSGEIKKSVLTFNDTITELNKVARRVNAILDEIEGPIKEIVPLVQASAKQAKSTIKKADGVLTQVSTLPAEVTKAIGTLGDLATRLAPLTQFAETAGAMFGMKPSGN</sequence>
<dbReference type="EMBL" id="CAFBQJ010000140">
    <property type="protein sequence ID" value="CAB5050466.1"/>
    <property type="molecule type" value="Genomic_DNA"/>
</dbReference>
<evidence type="ECO:0000256" key="1">
    <source>
        <dbReference type="SAM" id="MobiDB-lite"/>
    </source>
</evidence>